<dbReference type="PANTHER" id="PTHR11102">
    <property type="entry name" value="SEL-1-LIKE PROTEIN"/>
    <property type="match status" value="1"/>
</dbReference>
<accession>A0A543Q884</accession>
<protein>
    <submittedName>
        <fullName evidence="2">Sel1-repeat-containing protein YbeT</fullName>
    </submittedName>
</protein>
<dbReference type="AlphaFoldDB" id="A0A543Q884"/>
<dbReference type="InterPro" id="IPR050767">
    <property type="entry name" value="Sel1_AlgK"/>
</dbReference>
<feature type="signal peptide" evidence="1">
    <location>
        <begin position="1"/>
        <end position="25"/>
    </location>
</feature>
<keyword evidence="1" id="KW-0732">Signal</keyword>
<comment type="caution">
    <text evidence="2">The sequence shown here is derived from an EMBL/GenBank/DDBJ whole genome shotgun (WGS) entry which is preliminary data.</text>
</comment>
<dbReference type="InterPro" id="IPR011990">
    <property type="entry name" value="TPR-like_helical_dom_sf"/>
</dbReference>
<dbReference type="PANTHER" id="PTHR11102:SF160">
    <property type="entry name" value="ERAD-ASSOCIATED E3 UBIQUITIN-PROTEIN LIGASE COMPONENT HRD3"/>
    <property type="match status" value="1"/>
</dbReference>
<proteinExistence type="predicted"/>
<name>A0A543Q884_ACITH</name>
<dbReference type="Gene3D" id="1.25.40.10">
    <property type="entry name" value="Tetratricopeptide repeat domain"/>
    <property type="match status" value="1"/>
</dbReference>
<dbReference type="Pfam" id="PF08238">
    <property type="entry name" value="Sel1"/>
    <property type="match status" value="2"/>
</dbReference>
<feature type="chain" id="PRO_5021974964" evidence="1">
    <location>
        <begin position="26"/>
        <end position="143"/>
    </location>
</feature>
<dbReference type="SUPFAM" id="SSF81901">
    <property type="entry name" value="HCP-like"/>
    <property type="match status" value="1"/>
</dbReference>
<evidence type="ECO:0000313" key="2">
    <source>
        <dbReference type="EMBL" id="TQN52516.1"/>
    </source>
</evidence>
<gene>
    <name evidence="2" type="primary">ybeT</name>
    <name evidence="2" type="ORF">DLNHIDIE_02408</name>
</gene>
<evidence type="ECO:0000256" key="1">
    <source>
        <dbReference type="SAM" id="SignalP"/>
    </source>
</evidence>
<reference evidence="2 3" key="1">
    <citation type="submission" date="2019-03" db="EMBL/GenBank/DDBJ databases">
        <title>New insights into Acidothiobacillus thiooxidans sulfur metabolism through coupled gene expression, solution geochemistry, microscopy and spectroscopy analyses.</title>
        <authorList>
            <person name="Camacho D."/>
            <person name="Frazao R."/>
            <person name="Fouillen A."/>
            <person name="Nanci A."/>
            <person name="Lang B.F."/>
            <person name="Apte S.C."/>
            <person name="Baron C."/>
            <person name="Warren L.A."/>
        </authorList>
    </citation>
    <scope>NUCLEOTIDE SEQUENCE [LARGE SCALE GENOMIC DNA]</scope>
    <source>
        <strain evidence="2 3">ATCC 19377</strain>
    </source>
</reference>
<sequence>MISGMPGKVLILSASLLFLPLAATAAPGTKPLASSATEAVTPTVLAKWMSGAEHGYGPDQYRLGLAYAAGDGVAQNFSEAAHWWRKGAYNINPQAELMLGEAYAHGWGVPRDIDKAIHWWKAAARYGPPEVASRAQLLLDSAV</sequence>
<evidence type="ECO:0000313" key="3">
    <source>
        <dbReference type="Proteomes" id="UP000315403"/>
    </source>
</evidence>
<organism evidence="2 3">
    <name type="scientific">Acidithiobacillus thiooxidans ATCC 19377</name>
    <dbReference type="NCBI Taxonomy" id="637390"/>
    <lineage>
        <taxon>Bacteria</taxon>
        <taxon>Pseudomonadati</taxon>
        <taxon>Pseudomonadota</taxon>
        <taxon>Acidithiobacillia</taxon>
        <taxon>Acidithiobacillales</taxon>
        <taxon>Acidithiobacillaceae</taxon>
        <taxon>Acidithiobacillus</taxon>
    </lineage>
</organism>
<dbReference type="EMBL" id="SZUV01000001">
    <property type="protein sequence ID" value="TQN52516.1"/>
    <property type="molecule type" value="Genomic_DNA"/>
</dbReference>
<dbReference type="SMART" id="SM00671">
    <property type="entry name" value="SEL1"/>
    <property type="match status" value="2"/>
</dbReference>
<dbReference type="Proteomes" id="UP000315403">
    <property type="component" value="Unassembled WGS sequence"/>
</dbReference>
<dbReference type="InterPro" id="IPR006597">
    <property type="entry name" value="Sel1-like"/>
</dbReference>